<feature type="transmembrane region" description="Helical" evidence="11">
    <location>
        <begin position="61"/>
        <end position="80"/>
    </location>
</feature>
<sequence length="411" mass="43413">MTDDPDHDASQGGGPGRAPRDGPAPRLPRPAARILDALFGLCLLVGPITSILVADRSPDPSYLGVIAAMLIPLAAVWAYWRSGRGGLVSAIAFAVLAALVSLFGNLLVLMLPALIVITLAVGRAASLALAFGLLTIGTLLGLLVPGGGPDSLRELPLNALLLALGLTIAWFVRAYAAELTRSERLAADVLRNREAERELVLAEERARAARELHDGLGHRLTMITMALDFAERARERQPGRADAEISAARRVAGQTLTEMRRWVRALAPATRPGATGADALEAIADSFRGTGLTVTVQATGAAAAPSEEIELFARRFVQEGLTNALRHGTPDRVSIGWRRRPDSLELSVIDESARAAAEPASPEPCSPIPGFGLRSLADRAGELGGRIDATPIERGFALRARLPLPTPGDSR</sequence>
<dbReference type="Proteomes" id="UP000527616">
    <property type="component" value="Unassembled WGS sequence"/>
</dbReference>
<feature type="domain" description="Signal transduction histidine kinase subgroup 3 dimerisation and phosphoacceptor" evidence="12">
    <location>
        <begin position="204"/>
        <end position="269"/>
    </location>
</feature>
<keyword evidence="5" id="KW-0547">Nucleotide-binding</keyword>
<comment type="caution">
    <text evidence="13">The sequence shown here is derived from an EMBL/GenBank/DDBJ whole genome shotgun (WGS) entry which is preliminary data.</text>
</comment>
<evidence type="ECO:0000256" key="3">
    <source>
        <dbReference type="ARBA" id="ARBA00022553"/>
    </source>
</evidence>
<dbReference type="InterPro" id="IPR050482">
    <property type="entry name" value="Sensor_HK_TwoCompSys"/>
</dbReference>
<evidence type="ECO:0000313" key="14">
    <source>
        <dbReference type="Proteomes" id="UP000527616"/>
    </source>
</evidence>
<dbReference type="RefSeq" id="WP_179445866.1">
    <property type="nucleotide sequence ID" value="NZ_JACBZS010000001.1"/>
</dbReference>
<dbReference type="GO" id="GO:0016020">
    <property type="term" value="C:membrane"/>
    <property type="evidence" value="ECO:0007669"/>
    <property type="project" value="InterPro"/>
</dbReference>
<dbReference type="GO" id="GO:0046983">
    <property type="term" value="F:protein dimerization activity"/>
    <property type="evidence" value="ECO:0007669"/>
    <property type="project" value="InterPro"/>
</dbReference>
<dbReference type="EMBL" id="JACBZS010000001">
    <property type="protein sequence ID" value="NYI72131.1"/>
    <property type="molecule type" value="Genomic_DNA"/>
</dbReference>
<dbReference type="EC" id="2.7.13.3" evidence="2"/>
<evidence type="ECO:0000256" key="1">
    <source>
        <dbReference type="ARBA" id="ARBA00000085"/>
    </source>
</evidence>
<dbReference type="GO" id="GO:0000155">
    <property type="term" value="F:phosphorelay sensor kinase activity"/>
    <property type="evidence" value="ECO:0007669"/>
    <property type="project" value="InterPro"/>
</dbReference>
<dbReference type="Pfam" id="PF07730">
    <property type="entry name" value="HisKA_3"/>
    <property type="match status" value="1"/>
</dbReference>
<feature type="transmembrane region" description="Helical" evidence="11">
    <location>
        <begin position="34"/>
        <end position="54"/>
    </location>
</feature>
<keyword evidence="8" id="KW-0902">Two-component regulatory system</keyword>
<evidence type="ECO:0000256" key="4">
    <source>
        <dbReference type="ARBA" id="ARBA00022679"/>
    </source>
</evidence>
<dbReference type="PANTHER" id="PTHR24421">
    <property type="entry name" value="NITRATE/NITRITE SENSOR PROTEIN NARX-RELATED"/>
    <property type="match status" value="1"/>
</dbReference>
<keyword evidence="4" id="KW-0808">Transferase</keyword>
<keyword evidence="3" id="KW-0597">Phosphoprotein</keyword>
<feature type="transmembrane region" description="Helical" evidence="11">
    <location>
        <begin position="155"/>
        <end position="176"/>
    </location>
</feature>
<dbReference type="Gene3D" id="3.30.565.10">
    <property type="entry name" value="Histidine kinase-like ATPase, C-terminal domain"/>
    <property type="match status" value="1"/>
</dbReference>
<feature type="transmembrane region" description="Helical" evidence="11">
    <location>
        <begin position="124"/>
        <end position="143"/>
    </location>
</feature>
<keyword evidence="11" id="KW-0472">Membrane</keyword>
<keyword evidence="11" id="KW-0812">Transmembrane</keyword>
<gene>
    <name evidence="13" type="ORF">GGQ54_002691</name>
</gene>
<feature type="coiled-coil region" evidence="9">
    <location>
        <begin position="185"/>
        <end position="212"/>
    </location>
</feature>
<dbReference type="PANTHER" id="PTHR24421:SF10">
    <property type="entry name" value="NITRATE_NITRITE SENSOR PROTEIN NARQ"/>
    <property type="match status" value="1"/>
</dbReference>
<proteinExistence type="predicted"/>
<keyword evidence="9" id="KW-0175">Coiled coil</keyword>
<name>A0A7Z0DAV3_9ACTN</name>
<keyword evidence="11" id="KW-1133">Transmembrane helix</keyword>
<feature type="transmembrane region" description="Helical" evidence="11">
    <location>
        <begin position="86"/>
        <end position="117"/>
    </location>
</feature>
<evidence type="ECO:0000256" key="10">
    <source>
        <dbReference type="SAM" id="MobiDB-lite"/>
    </source>
</evidence>
<evidence type="ECO:0000313" key="13">
    <source>
        <dbReference type="EMBL" id="NYI72131.1"/>
    </source>
</evidence>
<keyword evidence="6 13" id="KW-0418">Kinase</keyword>
<feature type="region of interest" description="Disordered" evidence="10">
    <location>
        <begin position="1"/>
        <end position="25"/>
    </location>
</feature>
<comment type="catalytic activity">
    <reaction evidence="1">
        <text>ATP + protein L-histidine = ADP + protein N-phospho-L-histidine.</text>
        <dbReference type="EC" id="2.7.13.3"/>
    </reaction>
</comment>
<dbReference type="SUPFAM" id="SSF55874">
    <property type="entry name" value="ATPase domain of HSP90 chaperone/DNA topoisomerase II/histidine kinase"/>
    <property type="match status" value="1"/>
</dbReference>
<dbReference type="CDD" id="cd16917">
    <property type="entry name" value="HATPase_UhpB-NarQ-NarX-like"/>
    <property type="match status" value="1"/>
</dbReference>
<evidence type="ECO:0000256" key="6">
    <source>
        <dbReference type="ARBA" id="ARBA00022777"/>
    </source>
</evidence>
<evidence type="ECO:0000256" key="8">
    <source>
        <dbReference type="ARBA" id="ARBA00023012"/>
    </source>
</evidence>
<dbReference type="InterPro" id="IPR011712">
    <property type="entry name" value="Sig_transdc_His_kin_sub3_dim/P"/>
</dbReference>
<dbReference type="Gene3D" id="1.20.5.1930">
    <property type="match status" value="1"/>
</dbReference>
<keyword evidence="7" id="KW-0067">ATP-binding</keyword>
<protein>
    <recommendedName>
        <fullName evidence="2">histidine kinase</fullName>
        <ecNumber evidence="2">2.7.13.3</ecNumber>
    </recommendedName>
</protein>
<evidence type="ECO:0000256" key="5">
    <source>
        <dbReference type="ARBA" id="ARBA00022741"/>
    </source>
</evidence>
<accession>A0A7Z0DAV3</accession>
<evidence type="ECO:0000256" key="9">
    <source>
        <dbReference type="SAM" id="Coils"/>
    </source>
</evidence>
<keyword evidence="14" id="KW-1185">Reference proteome</keyword>
<reference evidence="13 14" key="1">
    <citation type="submission" date="2020-07" db="EMBL/GenBank/DDBJ databases">
        <title>Sequencing the genomes of 1000 actinobacteria strains.</title>
        <authorList>
            <person name="Klenk H.-P."/>
        </authorList>
    </citation>
    <scope>NUCLEOTIDE SEQUENCE [LARGE SCALE GENOMIC DNA]</scope>
    <source>
        <strain evidence="13 14">DSM 103164</strain>
    </source>
</reference>
<dbReference type="GO" id="GO:0005524">
    <property type="term" value="F:ATP binding"/>
    <property type="evidence" value="ECO:0007669"/>
    <property type="project" value="UniProtKB-KW"/>
</dbReference>
<evidence type="ECO:0000256" key="7">
    <source>
        <dbReference type="ARBA" id="ARBA00022840"/>
    </source>
</evidence>
<evidence type="ECO:0000256" key="11">
    <source>
        <dbReference type="SAM" id="Phobius"/>
    </source>
</evidence>
<dbReference type="AlphaFoldDB" id="A0A7Z0DAV3"/>
<evidence type="ECO:0000256" key="2">
    <source>
        <dbReference type="ARBA" id="ARBA00012438"/>
    </source>
</evidence>
<evidence type="ECO:0000259" key="12">
    <source>
        <dbReference type="Pfam" id="PF07730"/>
    </source>
</evidence>
<organism evidence="13 14">
    <name type="scientific">Naumannella cuiyingiana</name>
    <dbReference type="NCBI Taxonomy" id="1347891"/>
    <lineage>
        <taxon>Bacteria</taxon>
        <taxon>Bacillati</taxon>
        <taxon>Actinomycetota</taxon>
        <taxon>Actinomycetes</taxon>
        <taxon>Propionibacteriales</taxon>
        <taxon>Propionibacteriaceae</taxon>
        <taxon>Naumannella</taxon>
    </lineage>
</organism>
<dbReference type="InterPro" id="IPR036890">
    <property type="entry name" value="HATPase_C_sf"/>
</dbReference>